<dbReference type="GO" id="GO:0019005">
    <property type="term" value="C:SCF ubiquitin ligase complex"/>
    <property type="evidence" value="ECO:0007669"/>
    <property type="project" value="TreeGrafter"/>
</dbReference>
<dbReference type="InterPro" id="IPR001611">
    <property type="entry name" value="Leu-rich_rpt"/>
</dbReference>
<keyword evidence="2" id="KW-1185">Reference proteome</keyword>
<dbReference type="InterPro" id="IPR032675">
    <property type="entry name" value="LRR_dom_sf"/>
</dbReference>
<evidence type="ECO:0000313" key="2">
    <source>
        <dbReference type="Proteomes" id="UP000694388"/>
    </source>
</evidence>
<accession>A0A8C4R4U9</accession>
<dbReference type="AlphaFoldDB" id="A0A8C4R4U9"/>
<dbReference type="PANTHER" id="PTHR13318">
    <property type="entry name" value="PARTNER OF PAIRED, ISOFORM B-RELATED"/>
    <property type="match status" value="1"/>
</dbReference>
<reference evidence="1" key="2">
    <citation type="submission" date="2025-09" db="UniProtKB">
        <authorList>
            <consortium name="Ensembl"/>
        </authorList>
    </citation>
    <scope>IDENTIFICATION</scope>
</reference>
<proteinExistence type="predicted"/>
<name>A0A8C4R4U9_EPTBU</name>
<sequence length="256" mass="28235">MTASSAKSKSEILTFPKDPLQLDLSAILPRIQSIQVLKLTTGNEKALHLELADESFVQVLRILNVILKPRKASLGEGFPALRELVLASVDEGIYIDDSLLFAMAGCSNHLRVLDLRGSNRVTPQGLMALPSEELVELYLGICGPFKLSFRTRIGWARDSSSVLRRWGGSLLSLDLTGQAVTDAEVVEIIHLGRGSNLRHLALGGTQITEHILSSILKNCPQLRYLNLTGCRCLPRDLKRVYDGPESLQDLLTRLEK</sequence>
<dbReference type="SUPFAM" id="SSF52047">
    <property type="entry name" value="RNI-like"/>
    <property type="match status" value="1"/>
</dbReference>
<dbReference type="PANTHER" id="PTHR13318:SF265">
    <property type="entry name" value="F-BOX DOMAIN-CONTAINING PROTEIN"/>
    <property type="match status" value="1"/>
</dbReference>
<dbReference type="Proteomes" id="UP000694388">
    <property type="component" value="Unplaced"/>
</dbReference>
<dbReference type="Pfam" id="PF13516">
    <property type="entry name" value="LRR_6"/>
    <property type="match status" value="1"/>
</dbReference>
<dbReference type="Ensembl" id="ENSEBUT00000025494.1">
    <property type="protein sequence ID" value="ENSEBUP00000024919.1"/>
    <property type="gene ID" value="ENSEBUG00000015386.1"/>
</dbReference>
<dbReference type="GO" id="GO:0031146">
    <property type="term" value="P:SCF-dependent proteasomal ubiquitin-dependent protein catabolic process"/>
    <property type="evidence" value="ECO:0007669"/>
    <property type="project" value="TreeGrafter"/>
</dbReference>
<dbReference type="Gene3D" id="3.80.10.10">
    <property type="entry name" value="Ribonuclease Inhibitor"/>
    <property type="match status" value="1"/>
</dbReference>
<protein>
    <submittedName>
        <fullName evidence="1">Uncharacterized protein</fullName>
    </submittedName>
</protein>
<reference evidence="1" key="1">
    <citation type="submission" date="2025-08" db="UniProtKB">
        <authorList>
            <consortium name="Ensembl"/>
        </authorList>
    </citation>
    <scope>IDENTIFICATION</scope>
</reference>
<organism evidence="1 2">
    <name type="scientific">Eptatretus burgeri</name>
    <name type="common">Inshore hagfish</name>
    <dbReference type="NCBI Taxonomy" id="7764"/>
    <lineage>
        <taxon>Eukaryota</taxon>
        <taxon>Metazoa</taxon>
        <taxon>Chordata</taxon>
        <taxon>Craniata</taxon>
        <taxon>Vertebrata</taxon>
        <taxon>Cyclostomata</taxon>
        <taxon>Myxini</taxon>
        <taxon>Myxiniformes</taxon>
        <taxon>Myxinidae</taxon>
        <taxon>Eptatretinae</taxon>
        <taxon>Eptatretus</taxon>
    </lineage>
</organism>
<evidence type="ECO:0000313" key="1">
    <source>
        <dbReference type="Ensembl" id="ENSEBUP00000024919.1"/>
    </source>
</evidence>
<dbReference type="GeneTree" id="ENSGT00390000009358"/>
<dbReference type="OMA" id="IHTYTFI"/>